<dbReference type="PANTHER" id="PTHR38009:SF1">
    <property type="entry name" value="CONSERVED HYPOTHETICAL PHAGE TAIL PROTEIN"/>
    <property type="match status" value="1"/>
</dbReference>
<evidence type="ECO:0000313" key="1">
    <source>
        <dbReference type="EMBL" id="MEA5365213.1"/>
    </source>
</evidence>
<dbReference type="InterPro" id="IPR010667">
    <property type="entry name" value="Phage_T4_Gp19"/>
</dbReference>
<dbReference type="Proteomes" id="UP001304298">
    <property type="component" value="Unassembled WGS sequence"/>
</dbReference>
<evidence type="ECO:0000313" key="2">
    <source>
        <dbReference type="Proteomes" id="UP001304298"/>
    </source>
</evidence>
<comment type="caution">
    <text evidence="1">The sequence shown here is derived from an EMBL/GenBank/DDBJ whole genome shotgun (WGS) entry which is preliminary data.</text>
</comment>
<keyword evidence="2" id="KW-1185">Reference proteome</keyword>
<reference evidence="1 2" key="1">
    <citation type="submission" date="2023-12" db="EMBL/GenBank/DDBJ databases">
        <title>Amycolatopsis sp. V23-08.</title>
        <authorList>
            <person name="Somphong A."/>
        </authorList>
    </citation>
    <scope>NUCLEOTIDE SEQUENCE [LARGE SCALE GENOMIC DNA]</scope>
    <source>
        <strain evidence="1 2">V23-08</strain>
    </source>
</reference>
<dbReference type="InterPro" id="IPR011747">
    <property type="entry name" value="CHP02241"/>
</dbReference>
<protein>
    <submittedName>
        <fullName evidence="1">Phage tail protein</fullName>
    </submittedName>
</protein>
<sequence length="177" mass="19062">MLNPLQPVKSSIPYIPYFNEGPSNAKVTIGLAMRFKVLVDGLGGGTLDLGQWSSCKGLRADWNPRRFRAHGNAGYEHILPGGLSYPVIQLERAMDPISSAALQKWLKDQAAQLYGEPGTTTPAGSTAHIVLLDRAGAPVASWDLRAARPSAWVGPTLNAFDSKVAIETLELVHEGFL</sequence>
<dbReference type="EMBL" id="JAYFSI010000011">
    <property type="protein sequence ID" value="MEA5365213.1"/>
    <property type="molecule type" value="Genomic_DNA"/>
</dbReference>
<dbReference type="NCBIfam" id="TIGR02241">
    <property type="entry name" value="conserved hypothetical phage tail region protein"/>
    <property type="match status" value="1"/>
</dbReference>
<accession>A0ABU5RG17</accession>
<dbReference type="Pfam" id="PF06841">
    <property type="entry name" value="Phage_T4_gp19"/>
    <property type="match status" value="1"/>
</dbReference>
<proteinExistence type="predicted"/>
<organism evidence="1 2">
    <name type="scientific">Amycolatopsis heterodermiae</name>
    <dbReference type="NCBI Taxonomy" id="3110235"/>
    <lineage>
        <taxon>Bacteria</taxon>
        <taxon>Bacillati</taxon>
        <taxon>Actinomycetota</taxon>
        <taxon>Actinomycetes</taxon>
        <taxon>Pseudonocardiales</taxon>
        <taxon>Pseudonocardiaceae</taxon>
        <taxon>Amycolatopsis</taxon>
    </lineage>
</organism>
<name>A0ABU5RG17_9PSEU</name>
<gene>
    <name evidence="1" type="ORF">VA596_37175</name>
</gene>
<dbReference type="PANTHER" id="PTHR38009">
    <property type="entry name" value="CONSERVED HYPOTHETICAL PHAGE TAIL PROTEIN"/>
    <property type="match status" value="1"/>
</dbReference>
<dbReference type="RefSeq" id="WP_323333556.1">
    <property type="nucleotide sequence ID" value="NZ_JAYFSI010000011.1"/>
</dbReference>